<dbReference type="AlphaFoldDB" id="A0A5K3F5Q0"/>
<keyword evidence="1" id="KW-0812">Transmembrane</keyword>
<feature type="transmembrane region" description="Helical" evidence="1">
    <location>
        <begin position="71"/>
        <end position="89"/>
    </location>
</feature>
<keyword evidence="1" id="KW-0472">Membrane</keyword>
<evidence type="ECO:0000256" key="1">
    <source>
        <dbReference type="SAM" id="Phobius"/>
    </source>
</evidence>
<keyword evidence="1" id="KW-1133">Transmembrane helix</keyword>
<name>A0A5K3F5Q0_MESCO</name>
<protein>
    <submittedName>
        <fullName evidence="2">DUF4220 domain-containing protein</fullName>
    </submittedName>
</protein>
<evidence type="ECO:0000313" key="2">
    <source>
        <dbReference type="WBParaSite" id="MCU_005731-RA"/>
    </source>
</evidence>
<proteinExistence type="predicted"/>
<reference evidence="2" key="1">
    <citation type="submission" date="2019-11" db="UniProtKB">
        <authorList>
            <consortium name="WormBaseParasite"/>
        </authorList>
    </citation>
    <scope>IDENTIFICATION</scope>
</reference>
<organism evidence="2">
    <name type="scientific">Mesocestoides corti</name>
    <name type="common">Flatworm</name>
    <dbReference type="NCBI Taxonomy" id="53468"/>
    <lineage>
        <taxon>Eukaryota</taxon>
        <taxon>Metazoa</taxon>
        <taxon>Spiralia</taxon>
        <taxon>Lophotrochozoa</taxon>
        <taxon>Platyhelminthes</taxon>
        <taxon>Cestoda</taxon>
        <taxon>Eucestoda</taxon>
        <taxon>Cyclophyllidea</taxon>
        <taxon>Mesocestoididae</taxon>
        <taxon>Mesocestoides</taxon>
    </lineage>
</organism>
<dbReference type="WBParaSite" id="MCU_005731-RA">
    <property type="protein sequence ID" value="MCU_005731-RA"/>
    <property type="gene ID" value="MCU_005731"/>
</dbReference>
<accession>A0A5K3F5Q0</accession>
<sequence length="112" mass="12683">MKPPKLYFLRLRSALVSTSRQDQNLQTVHLSTGVTSCVWALEVLQTLAYSWIGMTEVGAESPPANPHMLDHVIACAKLFVTSIIIIIMFERLHVQGRRQRFYIIHKQAACSC</sequence>